<evidence type="ECO:0000313" key="4">
    <source>
        <dbReference type="Proteomes" id="UP000076586"/>
    </source>
</evidence>
<dbReference type="InterPro" id="IPR002931">
    <property type="entry name" value="Transglutaminase-like"/>
</dbReference>
<organism evidence="3 4">
    <name type="scientific">Paludibacter jiangxiensis</name>
    <dbReference type="NCBI Taxonomy" id="681398"/>
    <lineage>
        <taxon>Bacteria</taxon>
        <taxon>Pseudomonadati</taxon>
        <taxon>Bacteroidota</taxon>
        <taxon>Bacteroidia</taxon>
        <taxon>Bacteroidales</taxon>
        <taxon>Paludibacteraceae</taxon>
        <taxon>Paludibacter</taxon>
    </lineage>
</organism>
<name>A0A161LT62_9BACT</name>
<dbReference type="GO" id="GO:0005737">
    <property type="term" value="C:cytoplasm"/>
    <property type="evidence" value="ECO:0007669"/>
    <property type="project" value="TreeGrafter"/>
</dbReference>
<evidence type="ECO:0000259" key="2">
    <source>
        <dbReference type="SMART" id="SM00460"/>
    </source>
</evidence>
<keyword evidence="4" id="KW-1185">Reference proteome</keyword>
<dbReference type="AlphaFoldDB" id="A0A161LT62"/>
<dbReference type="PANTHER" id="PTHR46333">
    <property type="entry name" value="CYTOKINESIS PROTEIN 3"/>
    <property type="match status" value="1"/>
</dbReference>
<dbReference type="RefSeq" id="WP_068705890.1">
    <property type="nucleotide sequence ID" value="NZ_BDCR01000004.1"/>
</dbReference>
<dbReference type="InterPro" id="IPR038765">
    <property type="entry name" value="Papain-like_cys_pep_sf"/>
</dbReference>
<dbReference type="SUPFAM" id="SSF54001">
    <property type="entry name" value="Cysteine proteinases"/>
    <property type="match status" value="1"/>
</dbReference>
<evidence type="ECO:0000313" key="3">
    <source>
        <dbReference type="EMBL" id="GAT64100.1"/>
    </source>
</evidence>
<feature type="chain" id="PRO_5007824015" evidence="1">
    <location>
        <begin position="20"/>
        <end position="388"/>
    </location>
</feature>
<dbReference type="STRING" id="681398.PJIAN_4647"/>
<accession>A0A161LT62</accession>
<keyword evidence="1" id="KW-0732">Signal</keyword>
<dbReference type="PANTHER" id="PTHR46333:SF2">
    <property type="entry name" value="CYTOKINESIS PROTEIN 3"/>
    <property type="match status" value="1"/>
</dbReference>
<dbReference type="Proteomes" id="UP000076586">
    <property type="component" value="Unassembled WGS sequence"/>
</dbReference>
<sequence length="388" mass="44833">MRFKILFLLLLCISLHSQAQTDYPSVDQIALRLPESESKTINGIAAYINSHFNTPDDKARAIFCWITHNIAYDVENMYKVNLYQNTNDIVERTLNTRKGICMSYTELFNAIAAKTGLKSFAVQGYTKQNNKVDILPHAWNAVLIGLEWSLIDATWGAGYIQNGKFVRHIENRNFKPNPRQFINTHIPFDPLWQMLDYTVTNQDFYEGKTGSANKKIFNYKDSLSEYQTLPESKQLSDASRRVEANGVKNAMIYEHLQHLHQQLEYLHNYKMTDLFNQAVAHYNNGIALMNQFINYRNNQFNPKKEDKEIRQMVDTVSIELSASQSRLSEIQKPDAQTAASITQLNKSLEQATAGMNEQKAFVDKYFKTGKLFRKTLFYKYTLMGIPVR</sequence>
<feature type="domain" description="Transglutaminase-like" evidence="2">
    <location>
        <begin position="93"/>
        <end position="155"/>
    </location>
</feature>
<reference evidence="4" key="2">
    <citation type="journal article" date="2017" name="Genome Announc.">
        <title>Draft genome sequence of Paludibacter jiangxiensis NM7(T), a propionate-producing fermentative bacterium.</title>
        <authorList>
            <person name="Qiu Y.-L."/>
            <person name="Tourlousse D.M."/>
            <person name="Matsuura N."/>
            <person name="Ohashi A."/>
            <person name="Sekiguchi Y."/>
        </authorList>
    </citation>
    <scope>NUCLEOTIDE SEQUENCE [LARGE SCALE GENOMIC DNA]</scope>
    <source>
        <strain evidence="4">NM7</strain>
    </source>
</reference>
<proteinExistence type="predicted"/>
<gene>
    <name evidence="3" type="ORF">PJIAN_4647</name>
</gene>
<dbReference type="InterPro" id="IPR052557">
    <property type="entry name" value="CAP/Cytokinesis_protein"/>
</dbReference>
<dbReference type="OrthoDB" id="9788327at2"/>
<dbReference type="Pfam" id="PF01841">
    <property type="entry name" value="Transglut_core"/>
    <property type="match status" value="1"/>
</dbReference>
<dbReference type="EMBL" id="BDCR01000004">
    <property type="protein sequence ID" value="GAT64100.1"/>
    <property type="molecule type" value="Genomic_DNA"/>
</dbReference>
<evidence type="ECO:0000256" key="1">
    <source>
        <dbReference type="SAM" id="SignalP"/>
    </source>
</evidence>
<comment type="caution">
    <text evidence="3">The sequence shown here is derived from an EMBL/GenBank/DDBJ whole genome shotgun (WGS) entry which is preliminary data.</text>
</comment>
<protein>
    <submittedName>
        <fullName evidence="3">Transglutaminase-like superfamily protein</fullName>
    </submittedName>
</protein>
<dbReference type="SMART" id="SM00460">
    <property type="entry name" value="TGc"/>
    <property type="match status" value="1"/>
</dbReference>
<feature type="signal peptide" evidence="1">
    <location>
        <begin position="1"/>
        <end position="19"/>
    </location>
</feature>
<reference evidence="4" key="1">
    <citation type="submission" date="2016-04" db="EMBL/GenBank/DDBJ databases">
        <title>Draft genome sequence of Paludibacter jiangxiensis strain NM7.</title>
        <authorList>
            <person name="Qiu Y."/>
            <person name="Matsuura N."/>
            <person name="Ohashi A."/>
            <person name="Tourlousse M.D."/>
            <person name="Sekiguchi Y."/>
        </authorList>
    </citation>
    <scope>NUCLEOTIDE SEQUENCE [LARGE SCALE GENOMIC DNA]</scope>
    <source>
        <strain evidence="4">NM7</strain>
    </source>
</reference>
<dbReference type="Gene3D" id="3.10.620.30">
    <property type="match status" value="1"/>
</dbReference>